<comment type="caution">
    <text evidence="3">The sequence shown here is derived from an EMBL/GenBank/DDBJ whole genome shotgun (WGS) entry which is preliminary data.</text>
</comment>
<dbReference type="InterPro" id="IPR006015">
    <property type="entry name" value="Universal_stress_UspA"/>
</dbReference>
<name>A0A9D6V8V9_9BACT</name>
<dbReference type="InterPro" id="IPR006016">
    <property type="entry name" value="UspA"/>
</dbReference>
<dbReference type="Gene3D" id="3.40.50.620">
    <property type="entry name" value="HUPs"/>
    <property type="match status" value="1"/>
</dbReference>
<dbReference type="CDD" id="cd00293">
    <property type="entry name" value="USP-like"/>
    <property type="match status" value="1"/>
</dbReference>
<dbReference type="AlphaFoldDB" id="A0A9D6V8V9"/>
<organism evidence="3 4">
    <name type="scientific">Desulfomonile tiedjei</name>
    <dbReference type="NCBI Taxonomy" id="2358"/>
    <lineage>
        <taxon>Bacteria</taxon>
        <taxon>Pseudomonadati</taxon>
        <taxon>Thermodesulfobacteriota</taxon>
        <taxon>Desulfomonilia</taxon>
        <taxon>Desulfomonilales</taxon>
        <taxon>Desulfomonilaceae</taxon>
        <taxon>Desulfomonile</taxon>
    </lineage>
</organism>
<evidence type="ECO:0000259" key="2">
    <source>
        <dbReference type="Pfam" id="PF00582"/>
    </source>
</evidence>
<reference evidence="3" key="1">
    <citation type="submission" date="2020-07" db="EMBL/GenBank/DDBJ databases">
        <title>Huge and variable diversity of episymbiotic CPR bacteria and DPANN archaea in groundwater ecosystems.</title>
        <authorList>
            <person name="He C.Y."/>
            <person name="Keren R."/>
            <person name="Whittaker M."/>
            <person name="Farag I.F."/>
            <person name="Doudna J."/>
            <person name="Cate J.H.D."/>
            <person name="Banfield J.F."/>
        </authorList>
    </citation>
    <scope>NUCLEOTIDE SEQUENCE</scope>
    <source>
        <strain evidence="3">NC_groundwater_1664_Pr3_B-0.1um_52_9</strain>
    </source>
</reference>
<dbReference type="PANTHER" id="PTHR46268:SF22">
    <property type="entry name" value="SENSOR PROTEIN KDPD-RELATED"/>
    <property type="match status" value="1"/>
</dbReference>
<protein>
    <submittedName>
        <fullName evidence="3">Universal stress protein</fullName>
    </submittedName>
</protein>
<accession>A0A9D6V8V9</accession>
<evidence type="ECO:0000313" key="3">
    <source>
        <dbReference type="EMBL" id="MBI5251122.1"/>
    </source>
</evidence>
<evidence type="ECO:0000256" key="1">
    <source>
        <dbReference type="ARBA" id="ARBA00008791"/>
    </source>
</evidence>
<evidence type="ECO:0000313" key="4">
    <source>
        <dbReference type="Proteomes" id="UP000807825"/>
    </source>
</evidence>
<feature type="domain" description="UspA" evidence="2">
    <location>
        <begin position="5"/>
        <end position="144"/>
    </location>
</feature>
<dbReference type="Pfam" id="PF00582">
    <property type="entry name" value="Usp"/>
    <property type="match status" value="1"/>
</dbReference>
<dbReference type="InterPro" id="IPR014729">
    <property type="entry name" value="Rossmann-like_a/b/a_fold"/>
</dbReference>
<dbReference type="Proteomes" id="UP000807825">
    <property type="component" value="Unassembled WGS sequence"/>
</dbReference>
<gene>
    <name evidence="3" type="ORF">HY912_16660</name>
</gene>
<dbReference type="EMBL" id="JACRDE010000435">
    <property type="protein sequence ID" value="MBI5251122.1"/>
    <property type="molecule type" value="Genomic_DNA"/>
</dbReference>
<dbReference type="PANTHER" id="PTHR46268">
    <property type="entry name" value="STRESS RESPONSE PROTEIN NHAX"/>
    <property type="match status" value="1"/>
</dbReference>
<comment type="similarity">
    <text evidence="1">Belongs to the universal stress protein A family.</text>
</comment>
<dbReference type="PRINTS" id="PR01438">
    <property type="entry name" value="UNVRSLSTRESS"/>
</dbReference>
<proteinExistence type="inferred from homology"/>
<dbReference type="SUPFAM" id="SSF52402">
    <property type="entry name" value="Adenine nucleotide alpha hydrolases-like"/>
    <property type="match status" value="1"/>
</dbReference>
<sequence>MTPNKILYCSDFSDNCRRAGRIALSYATTFGADLLVVNVINIRFLQHPALIGLPVYGEAVDSVEKRAHEELQEIGERFKRQMPSVQTFSRKGIPGEEIVKLAEEQSVDLVIMGTHGRTGLSHLLLGSTAEYVVRMANCPVLTVKC</sequence>